<evidence type="ECO:0000313" key="3">
    <source>
        <dbReference type="EMBL" id="MBL7629727.1"/>
    </source>
</evidence>
<evidence type="ECO:0000256" key="1">
    <source>
        <dbReference type="SAM" id="MobiDB-lite"/>
    </source>
</evidence>
<dbReference type="InterPro" id="IPR003018">
    <property type="entry name" value="GAF"/>
</dbReference>
<dbReference type="CDD" id="cd01948">
    <property type="entry name" value="EAL"/>
    <property type="match status" value="1"/>
</dbReference>
<name>A0A937RGM3_9ACTN</name>
<dbReference type="PROSITE" id="PS50883">
    <property type="entry name" value="EAL"/>
    <property type="match status" value="1"/>
</dbReference>
<keyword evidence="4" id="KW-1185">Reference proteome</keyword>
<dbReference type="InterPro" id="IPR001633">
    <property type="entry name" value="EAL_dom"/>
</dbReference>
<dbReference type="SMART" id="SM00052">
    <property type="entry name" value="EAL"/>
    <property type="match status" value="1"/>
</dbReference>
<comment type="caution">
    <text evidence="3">The sequence shown here is derived from an EMBL/GenBank/DDBJ whole genome shotgun (WGS) entry which is preliminary data.</text>
</comment>
<feature type="region of interest" description="Disordered" evidence="1">
    <location>
        <begin position="392"/>
        <end position="448"/>
    </location>
</feature>
<dbReference type="SMART" id="SM00065">
    <property type="entry name" value="GAF"/>
    <property type="match status" value="1"/>
</dbReference>
<dbReference type="EMBL" id="JAEACQ010000235">
    <property type="protein sequence ID" value="MBL7629727.1"/>
    <property type="molecule type" value="Genomic_DNA"/>
</dbReference>
<evidence type="ECO:0000259" key="2">
    <source>
        <dbReference type="PROSITE" id="PS50883"/>
    </source>
</evidence>
<dbReference type="AlphaFoldDB" id="A0A937RGM3"/>
<dbReference type="GO" id="GO:0071111">
    <property type="term" value="F:cyclic-guanylate-specific phosphodiesterase activity"/>
    <property type="evidence" value="ECO:0007669"/>
    <property type="project" value="InterPro"/>
</dbReference>
<organism evidence="3 4">
    <name type="scientific">Frankia nepalensis</name>
    <dbReference type="NCBI Taxonomy" id="1836974"/>
    <lineage>
        <taxon>Bacteria</taxon>
        <taxon>Bacillati</taxon>
        <taxon>Actinomycetota</taxon>
        <taxon>Actinomycetes</taxon>
        <taxon>Frankiales</taxon>
        <taxon>Frankiaceae</taxon>
        <taxon>Frankia</taxon>
    </lineage>
</organism>
<dbReference type="Pfam" id="PF00563">
    <property type="entry name" value="EAL"/>
    <property type="match status" value="1"/>
</dbReference>
<reference evidence="3" key="1">
    <citation type="submission" date="2020-12" db="EMBL/GenBank/DDBJ databases">
        <title>Genomic characterization of non-nitrogen-fixing Frankia strains.</title>
        <authorList>
            <person name="Carlos-Shanley C."/>
            <person name="Guerra T."/>
            <person name="Hahn D."/>
        </authorList>
    </citation>
    <scope>NUCLEOTIDE SEQUENCE</scope>
    <source>
        <strain evidence="3">CN6</strain>
    </source>
</reference>
<dbReference type="PANTHER" id="PTHR33121:SF76">
    <property type="entry name" value="SIGNALING PROTEIN"/>
    <property type="match status" value="1"/>
</dbReference>
<protein>
    <submittedName>
        <fullName evidence="3">EAL domain-containing protein</fullName>
    </submittedName>
</protein>
<dbReference type="Gene3D" id="3.30.450.40">
    <property type="match status" value="1"/>
</dbReference>
<dbReference type="InterPro" id="IPR029016">
    <property type="entry name" value="GAF-like_dom_sf"/>
</dbReference>
<dbReference type="SUPFAM" id="SSF55781">
    <property type="entry name" value="GAF domain-like"/>
    <property type="match status" value="1"/>
</dbReference>
<dbReference type="Gene3D" id="3.20.20.450">
    <property type="entry name" value="EAL domain"/>
    <property type="match status" value="1"/>
</dbReference>
<evidence type="ECO:0000313" key="4">
    <source>
        <dbReference type="Proteomes" id="UP000604475"/>
    </source>
</evidence>
<dbReference type="Proteomes" id="UP000604475">
    <property type="component" value="Unassembled WGS sequence"/>
</dbReference>
<gene>
    <name evidence="3" type="ORF">I7412_21645</name>
</gene>
<sequence length="448" mass="48160">MPEWPRCVGPTSEVDTPSDALLDLLELLRRRLGMEMAWLGRLDQDLLVLQVVCGGLRRYGLQPGSSIRREDGLFGRVLAGELPELIPDTRADPRTAETLSVRELGVGAYAATPVRDADGVLFGLLGCVHGQARPALGPRELRLLRLLADFLTDYVSDLHRMWEVRSRLWRRIHDLIDSGGPEIFFQPIVDLSSTRTVAVEALSRLPGTQEEPGTLFKDAATVGLGPELETTAVHRALAALPRLPTDIRLAINASPSTVSSGLIDVLLETGCPERLAVEITEHEEIDANDSLLDAVTALRARGVLIVIDDIGTGYAGLDLLLHIRPEVIKLDGYIVRGMGTDPAHRAVAAGVTSIAKDLASRVVAEGIETSSDLAAARAAGINYGQGYLLGRPTALPRGSGKSPERRFGNDLGGPMRGAIATDAARKRRSGSEQSPFSGDAQPRKTPSR</sequence>
<dbReference type="SUPFAM" id="SSF141868">
    <property type="entry name" value="EAL domain-like"/>
    <property type="match status" value="1"/>
</dbReference>
<dbReference type="Pfam" id="PF01590">
    <property type="entry name" value="GAF"/>
    <property type="match status" value="1"/>
</dbReference>
<dbReference type="InterPro" id="IPR035919">
    <property type="entry name" value="EAL_sf"/>
</dbReference>
<accession>A0A937RGM3</accession>
<dbReference type="InterPro" id="IPR050706">
    <property type="entry name" value="Cyclic-di-GMP_PDE-like"/>
</dbReference>
<proteinExistence type="predicted"/>
<dbReference type="PANTHER" id="PTHR33121">
    <property type="entry name" value="CYCLIC DI-GMP PHOSPHODIESTERASE PDEF"/>
    <property type="match status" value="1"/>
</dbReference>
<feature type="domain" description="EAL" evidence="2">
    <location>
        <begin position="165"/>
        <end position="406"/>
    </location>
</feature>